<dbReference type="NCBIfam" id="TIGR01011">
    <property type="entry name" value="rpsB_bact"/>
    <property type="match status" value="1"/>
</dbReference>
<proteinExistence type="inferred from homology"/>
<evidence type="ECO:0000256" key="5">
    <source>
        <dbReference type="HAMAP-Rule" id="MF_00291"/>
    </source>
</evidence>
<accession>A0A1B0V9D8</accession>
<evidence type="ECO:0000256" key="2">
    <source>
        <dbReference type="ARBA" id="ARBA00022980"/>
    </source>
</evidence>
<dbReference type="PANTHER" id="PTHR12534">
    <property type="entry name" value="30S RIBOSOMAL PROTEIN S2 PROKARYOTIC AND ORGANELLAR"/>
    <property type="match status" value="1"/>
</dbReference>
<dbReference type="CDD" id="cd01425">
    <property type="entry name" value="RPS2"/>
    <property type="match status" value="1"/>
</dbReference>
<comment type="similarity">
    <text evidence="1 5">Belongs to the universal ribosomal protein uS2 family.</text>
</comment>
<dbReference type="InterPro" id="IPR005706">
    <property type="entry name" value="Ribosomal_uS2_bac/mit/plastid"/>
</dbReference>
<evidence type="ECO:0000256" key="1">
    <source>
        <dbReference type="ARBA" id="ARBA00006242"/>
    </source>
</evidence>
<dbReference type="GO" id="GO:0006412">
    <property type="term" value="P:translation"/>
    <property type="evidence" value="ECO:0007669"/>
    <property type="project" value="UniProtKB-UniRule"/>
</dbReference>
<dbReference type="Gene3D" id="1.10.287.610">
    <property type="entry name" value="Helix hairpin bin"/>
    <property type="match status" value="1"/>
</dbReference>
<dbReference type="InterPro" id="IPR023591">
    <property type="entry name" value="Ribosomal_uS2_flav_dom_sf"/>
</dbReference>
<evidence type="ECO:0000256" key="4">
    <source>
        <dbReference type="ARBA" id="ARBA00035155"/>
    </source>
</evidence>
<dbReference type="SUPFAM" id="SSF52313">
    <property type="entry name" value="Ribosomal protein S2"/>
    <property type="match status" value="1"/>
</dbReference>
<organism evidence="6">
    <name type="scientific">Cytinus hypocistis</name>
    <dbReference type="NCBI Taxonomy" id="327100"/>
    <lineage>
        <taxon>Eukaryota</taxon>
        <taxon>Viridiplantae</taxon>
        <taxon>Streptophyta</taxon>
        <taxon>Embryophyta</taxon>
        <taxon>Tracheophyta</taxon>
        <taxon>Spermatophyta</taxon>
        <taxon>Magnoliopsida</taxon>
        <taxon>eudicotyledons</taxon>
        <taxon>Gunneridae</taxon>
        <taxon>Pentapetalae</taxon>
        <taxon>rosids</taxon>
        <taxon>malvids</taxon>
        <taxon>Malvales</taxon>
        <taxon>Cytinaceae</taxon>
        <taxon>Cytinus</taxon>
    </lineage>
</organism>
<dbReference type="AlphaFoldDB" id="A0A1B0V9D8"/>
<gene>
    <name evidence="5 6" type="primary">rps2</name>
</gene>
<protein>
    <recommendedName>
        <fullName evidence="4 5">Small ribosomal subunit protein uS2c</fullName>
    </recommendedName>
</protein>
<dbReference type="InterPro" id="IPR018130">
    <property type="entry name" value="Ribosomal_uS2_CS"/>
</dbReference>
<evidence type="ECO:0000313" key="6">
    <source>
        <dbReference type="EMBL" id="AMR36148.1"/>
    </source>
</evidence>
<sequence length="251" mass="29153">MCGTFIYKLKKNMQEIKKIYWNIKLEEMLEAGVHFGHSIKKWNPRMERYIYKKKKGIHIINLIKTARFLSEACNLLFYAASIGKEILIVYTNKDKEVTDLVVNAAIKARCHYVTKKWQSGMLTNWSTTKLRLNQFINLKKIEQEEGILHLLTKRKIAVIKRKLSYFTKNIEGIKYMTRLPDIVIFLDQKKESMAIHECLILGIQTICIIDTNCDPHLADFSIPANDNSLSSIRLIIKKLVLAICAGRSYIN</sequence>
<dbReference type="Gene3D" id="3.40.50.10490">
    <property type="entry name" value="Glucose-6-phosphate isomerase like protein, domain 1"/>
    <property type="match status" value="1"/>
</dbReference>
<dbReference type="GO" id="GO:0009507">
    <property type="term" value="C:chloroplast"/>
    <property type="evidence" value="ECO:0007669"/>
    <property type="project" value="UniProtKB-SubCell"/>
</dbReference>
<keyword evidence="2 5" id="KW-0689">Ribosomal protein</keyword>
<dbReference type="RefSeq" id="YP_009294809.1">
    <property type="nucleotide sequence ID" value="NC_031150.1"/>
</dbReference>
<dbReference type="PANTHER" id="PTHR12534:SF0">
    <property type="entry name" value="SMALL RIBOSOMAL SUBUNIT PROTEIN US2M"/>
    <property type="match status" value="1"/>
</dbReference>
<keyword evidence="6" id="KW-0150">Chloroplast</keyword>
<dbReference type="Pfam" id="PF00318">
    <property type="entry name" value="Ribosomal_S2"/>
    <property type="match status" value="1"/>
</dbReference>
<evidence type="ECO:0000256" key="3">
    <source>
        <dbReference type="ARBA" id="ARBA00023274"/>
    </source>
</evidence>
<reference evidence="6" key="1">
    <citation type="journal article" date="2016" name="Ann. Bot.">
        <title>Understanding the evolution of holoparasitic plants: the complete plastid genome of the holoparasite Cytinus hypocistis (Cytinaceae).</title>
        <authorList>
            <person name="Roquet C."/>
            <person name="Coissac E."/>
            <person name="Cruaud C."/>
            <person name="Boleda M."/>
            <person name="Boyer F."/>
            <person name="Alberti A."/>
            <person name="Gielly L."/>
            <person name="Taberlet P."/>
            <person name="Thuiller W."/>
            <person name="Van Es J."/>
            <person name="Lavergne S."/>
        </authorList>
    </citation>
    <scope>NUCLEOTIDE SEQUENCE</scope>
</reference>
<comment type="subcellular location">
    <subcellularLocation>
        <location evidence="5">Plastid</location>
        <location evidence="5">Chloroplast</location>
    </subcellularLocation>
</comment>
<dbReference type="EMBL" id="KT335971">
    <property type="protein sequence ID" value="AMR36148.1"/>
    <property type="molecule type" value="Genomic_DNA"/>
</dbReference>
<dbReference type="PROSITE" id="PS00962">
    <property type="entry name" value="RIBOSOMAL_S2_1"/>
    <property type="match status" value="1"/>
</dbReference>
<keyword evidence="6" id="KW-0934">Plastid</keyword>
<dbReference type="GeneID" id="29070993"/>
<dbReference type="InterPro" id="IPR001865">
    <property type="entry name" value="Ribosomal_uS2"/>
</dbReference>
<geneLocation type="chloroplast" evidence="6"/>
<dbReference type="HAMAP" id="MF_00291_B">
    <property type="entry name" value="Ribosomal_uS2_B"/>
    <property type="match status" value="1"/>
</dbReference>
<dbReference type="PRINTS" id="PR00395">
    <property type="entry name" value="RIBOSOMALS2"/>
</dbReference>
<keyword evidence="3 5" id="KW-0687">Ribonucleoprotein</keyword>
<dbReference type="GO" id="GO:0005763">
    <property type="term" value="C:mitochondrial small ribosomal subunit"/>
    <property type="evidence" value="ECO:0007669"/>
    <property type="project" value="TreeGrafter"/>
</dbReference>
<name>A0A1B0V9D8_9ROSI</name>
<dbReference type="GO" id="GO:0003735">
    <property type="term" value="F:structural constituent of ribosome"/>
    <property type="evidence" value="ECO:0007669"/>
    <property type="project" value="InterPro"/>
</dbReference>